<protein>
    <submittedName>
        <fullName evidence="8">rRNA cytosine-C5-methyltransferase</fullName>
    </submittedName>
</protein>
<accession>A0A512D763</accession>
<dbReference type="GO" id="GO:0006355">
    <property type="term" value="P:regulation of DNA-templated transcription"/>
    <property type="evidence" value="ECO:0007669"/>
    <property type="project" value="InterPro"/>
</dbReference>
<evidence type="ECO:0000256" key="3">
    <source>
        <dbReference type="ARBA" id="ARBA00022691"/>
    </source>
</evidence>
<feature type="domain" description="SAM-dependent MTase RsmB/NOP-type" evidence="7">
    <location>
        <begin position="214"/>
        <end position="515"/>
    </location>
</feature>
<evidence type="ECO:0000259" key="7">
    <source>
        <dbReference type="PROSITE" id="PS51686"/>
    </source>
</evidence>
<feature type="binding site" evidence="5">
    <location>
        <begin position="319"/>
        <end position="325"/>
    </location>
    <ligand>
        <name>S-adenosyl-L-methionine</name>
        <dbReference type="ChEBI" id="CHEBI:59789"/>
    </ligand>
</feature>
<dbReference type="CDD" id="cd02440">
    <property type="entry name" value="AdoMet_MTases"/>
    <property type="match status" value="1"/>
</dbReference>
<evidence type="ECO:0000256" key="2">
    <source>
        <dbReference type="ARBA" id="ARBA00022679"/>
    </source>
</evidence>
<dbReference type="PROSITE" id="PS51686">
    <property type="entry name" value="SAM_MT_RSMB_NOP"/>
    <property type="match status" value="1"/>
</dbReference>
<dbReference type="PANTHER" id="PTHR22807:SF53">
    <property type="entry name" value="RIBOSOMAL RNA SMALL SUBUNIT METHYLTRANSFERASE B-RELATED"/>
    <property type="match status" value="1"/>
</dbReference>
<reference evidence="8 9" key="1">
    <citation type="submission" date="2019-07" db="EMBL/GenBank/DDBJ databases">
        <title>Whole genome shotgun sequence of Terrabacter aerolatus NBRC 106305.</title>
        <authorList>
            <person name="Hosoyama A."/>
            <person name="Uohara A."/>
            <person name="Ohji S."/>
            <person name="Ichikawa N."/>
        </authorList>
    </citation>
    <scope>NUCLEOTIDE SEQUENCE [LARGE SCALE GENOMIC DNA]</scope>
    <source>
        <strain evidence="8 9">NBRC 106305</strain>
    </source>
</reference>
<evidence type="ECO:0000313" key="8">
    <source>
        <dbReference type="EMBL" id="GEO32217.1"/>
    </source>
</evidence>
<keyword evidence="9" id="KW-1185">Reference proteome</keyword>
<proteinExistence type="inferred from homology"/>
<evidence type="ECO:0000313" key="9">
    <source>
        <dbReference type="Proteomes" id="UP000321534"/>
    </source>
</evidence>
<dbReference type="InterPro" id="IPR006027">
    <property type="entry name" value="NusB_RsmB_TIM44"/>
</dbReference>
<dbReference type="OrthoDB" id="9810297at2"/>
<evidence type="ECO:0000256" key="1">
    <source>
        <dbReference type="ARBA" id="ARBA00022603"/>
    </source>
</evidence>
<keyword evidence="3 5" id="KW-0949">S-adenosyl-L-methionine</keyword>
<dbReference type="RefSeq" id="WP_147068575.1">
    <property type="nucleotide sequence ID" value="NZ_BAAARO010000015.1"/>
</dbReference>
<dbReference type="GO" id="GO:0008173">
    <property type="term" value="F:RNA methyltransferase activity"/>
    <property type="evidence" value="ECO:0007669"/>
    <property type="project" value="InterPro"/>
</dbReference>
<dbReference type="InterPro" id="IPR035926">
    <property type="entry name" value="NusB-like_sf"/>
</dbReference>
<dbReference type="PRINTS" id="PR02008">
    <property type="entry name" value="RCMTFAMILY"/>
</dbReference>
<keyword evidence="2 5" id="KW-0808">Transferase</keyword>
<feature type="active site" description="Nucleophile" evidence="5">
    <location>
        <position position="448"/>
    </location>
</feature>
<comment type="similarity">
    <text evidence="5">Belongs to the class I-like SAM-binding methyltransferase superfamily. RsmB/NOP family.</text>
</comment>
<dbReference type="Pfam" id="PF01189">
    <property type="entry name" value="Methyltr_RsmB-F"/>
    <property type="match status" value="1"/>
</dbReference>
<feature type="binding site" evidence="5">
    <location>
        <position position="377"/>
    </location>
    <ligand>
        <name>S-adenosyl-L-methionine</name>
        <dbReference type="ChEBI" id="CHEBI:59789"/>
    </ligand>
</feature>
<dbReference type="SUPFAM" id="SSF48013">
    <property type="entry name" value="NusB-like"/>
    <property type="match status" value="1"/>
</dbReference>
<dbReference type="AlphaFoldDB" id="A0A512D763"/>
<dbReference type="InterPro" id="IPR049560">
    <property type="entry name" value="MeTrfase_RsmB-F_NOP2_cat"/>
</dbReference>
<feature type="binding site" evidence="5">
    <location>
        <position position="395"/>
    </location>
    <ligand>
        <name>S-adenosyl-L-methionine</name>
        <dbReference type="ChEBI" id="CHEBI:59789"/>
    </ligand>
</feature>
<dbReference type="PANTHER" id="PTHR22807">
    <property type="entry name" value="NOP2 YEAST -RELATED NOL1/NOP2/FMU SUN DOMAIN-CONTAINING"/>
    <property type="match status" value="1"/>
</dbReference>
<dbReference type="Gene3D" id="3.40.50.150">
    <property type="entry name" value="Vaccinia Virus protein VP39"/>
    <property type="match status" value="1"/>
</dbReference>
<dbReference type="InterPro" id="IPR029063">
    <property type="entry name" value="SAM-dependent_MTases_sf"/>
</dbReference>
<keyword evidence="4 5" id="KW-0694">RNA-binding</keyword>
<dbReference type="GO" id="GO:0003723">
    <property type="term" value="F:RNA binding"/>
    <property type="evidence" value="ECO:0007669"/>
    <property type="project" value="UniProtKB-UniRule"/>
</dbReference>
<dbReference type="GO" id="GO:0001510">
    <property type="term" value="P:RNA methylation"/>
    <property type="evidence" value="ECO:0007669"/>
    <property type="project" value="InterPro"/>
</dbReference>
<dbReference type="EMBL" id="BJYX01000043">
    <property type="protein sequence ID" value="GEO32217.1"/>
    <property type="molecule type" value="Genomic_DNA"/>
</dbReference>
<evidence type="ECO:0000256" key="4">
    <source>
        <dbReference type="ARBA" id="ARBA00022884"/>
    </source>
</evidence>
<feature type="region of interest" description="Disordered" evidence="6">
    <location>
        <begin position="1"/>
        <end position="51"/>
    </location>
</feature>
<comment type="caution">
    <text evidence="8">The sequence shown here is derived from an EMBL/GenBank/DDBJ whole genome shotgun (WGS) entry which is preliminary data.</text>
</comment>
<sequence length="515" mass="54962">MSDERRGRGAGERPPGDGRRGERQRPQARERSAGHRSEQRPSERARRTDPTRLAAYTAMREIAEGAYANLALPKLLRDKRISGRDAGFATELVYGATRLSGLYDAVIASAAGRPVDKIDANVLDTLRLGAHQLLGMRVPSHAAVDETVALARQVNGAGAAGFVNAVMRRISEREPEEWTDLVTEGVSDPVERLALRTSHPVWIAKALRAALIGHGAAGPTDVEESLTALLESDNAPAKVSLVARPGLSSLDELEDAGAERSGLSPVGATLPDGDPGAIAAIRDGRAAVQDEGSQLLVLALAAAETQGAAAEHERWLDLCAGPGGKAGLLAALAIERRIPFVANEISEHRADLVWQTLAAARAEAVERDTSLKVRHGDGRDLGEVEHGGFSRVLVDAPCTGLGALRRRPEARWRRGPDDVAALAGLQRELLSSGIEATAAGGLVGYATCSPHLNETRFVVSDILKRRDDVELVDARPHFVDASGRELPALGEGPYVQLWPHVHGTDAMFFALLRKR</sequence>
<dbReference type="Pfam" id="PF01029">
    <property type="entry name" value="NusB"/>
    <property type="match status" value="1"/>
</dbReference>
<dbReference type="InterPro" id="IPR001678">
    <property type="entry name" value="MeTrfase_RsmB-F_NOP2_dom"/>
</dbReference>
<feature type="compositionally biased region" description="Basic and acidic residues" evidence="6">
    <location>
        <begin position="1"/>
        <end position="50"/>
    </location>
</feature>
<gene>
    <name evidence="8" type="ORF">TAE01_40270</name>
</gene>
<dbReference type="SUPFAM" id="SSF53335">
    <property type="entry name" value="S-adenosyl-L-methionine-dependent methyltransferases"/>
    <property type="match status" value="1"/>
</dbReference>
<evidence type="ECO:0000256" key="6">
    <source>
        <dbReference type="SAM" id="MobiDB-lite"/>
    </source>
</evidence>
<dbReference type="InterPro" id="IPR023267">
    <property type="entry name" value="RCMT"/>
</dbReference>
<organism evidence="8 9">
    <name type="scientific">Terrabacter aerolatus</name>
    <dbReference type="NCBI Taxonomy" id="422442"/>
    <lineage>
        <taxon>Bacteria</taxon>
        <taxon>Bacillati</taxon>
        <taxon>Actinomycetota</taxon>
        <taxon>Actinomycetes</taxon>
        <taxon>Micrococcales</taxon>
        <taxon>Intrasporangiaceae</taxon>
        <taxon>Terrabacter</taxon>
    </lineage>
</organism>
<keyword evidence="1 5" id="KW-0489">Methyltransferase</keyword>
<feature type="binding site" evidence="5">
    <location>
        <position position="344"/>
    </location>
    <ligand>
        <name>S-adenosyl-L-methionine</name>
        <dbReference type="ChEBI" id="CHEBI:59789"/>
    </ligand>
</feature>
<evidence type="ECO:0000256" key="5">
    <source>
        <dbReference type="PROSITE-ProRule" id="PRU01023"/>
    </source>
</evidence>
<dbReference type="Gene3D" id="1.10.940.10">
    <property type="entry name" value="NusB-like"/>
    <property type="match status" value="1"/>
</dbReference>
<dbReference type="Proteomes" id="UP000321534">
    <property type="component" value="Unassembled WGS sequence"/>
</dbReference>
<name>A0A512D763_9MICO</name>